<evidence type="ECO:0000313" key="1">
    <source>
        <dbReference type="EMBL" id="SVC43347.1"/>
    </source>
</evidence>
<gene>
    <name evidence="1" type="ORF">METZ01_LOCUS296201</name>
</gene>
<dbReference type="EMBL" id="UINC01090960">
    <property type="protein sequence ID" value="SVC43347.1"/>
    <property type="molecule type" value="Genomic_DNA"/>
</dbReference>
<dbReference type="AlphaFoldDB" id="A0A382M6N5"/>
<name>A0A382M6N5_9ZZZZ</name>
<sequence>MGVTFSNKFSTTLSSGINNSVTSLSVASATGFPSLSGGAHTYVTLDNGDSTTIEVVKVTAISSTTLTIVRGQDNTSAAAFSTGAKVELRL</sequence>
<proteinExistence type="predicted"/>
<protein>
    <submittedName>
        <fullName evidence="1">Uncharacterized protein</fullName>
    </submittedName>
</protein>
<feature type="non-terminal residue" evidence="1">
    <location>
        <position position="90"/>
    </location>
</feature>
<reference evidence="1" key="1">
    <citation type="submission" date="2018-05" db="EMBL/GenBank/DDBJ databases">
        <authorList>
            <person name="Lanie J.A."/>
            <person name="Ng W.-L."/>
            <person name="Kazmierczak K.M."/>
            <person name="Andrzejewski T.M."/>
            <person name="Davidsen T.M."/>
            <person name="Wayne K.J."/>
            <person name="Tettelin H."/>
            <person name="Glass J.I."/>
            <person name="Rusch D."/>
            <person name="Podicherti R."/>
            <person name="Tsui H.-C.T."/>
            <person name="Winkler M.E."/>
        </authorList>
    </citation>
    <scope>NUCLEOTIDE SEQUENCE</scope>
</reference>
<accession>A0A382M6N5</accession>
<organism evidence="1">
    <name type="scientific">marine metagenome</name>
    <dbReference type="NCBI Taxonomy" id="408172"/>
    <lineage>
        <taxon>unclassified sequences</taxon>
        <taxon>metagenomes</taxon>
        <taxon>ecological metagenomes</taxon>
    </lineage>
</organism>